<keyword evidence="1" id="KW-1133">Transmembrane helix</keyword>
<accession>A0A9P6CNT9</accession>
<evidence type="ECO:0000256" key="1">
    <source>
        <dbReference type="SAM" id="Phobius"/>
    </source>
</evidence>
<proteinExistence type="predicted"/>
<dbReference type="AlphaFoldDB" id="A0A9P6CNT9"/>
<keyword evidence="3" id="KW-1185">Reference proteome</keyword>
<organism evidence="2 3">
    <name type="scientific">Pholiota conissans</name>
    <dbReference type="NCBI Taxonomy" id="109636"/>
    <lineage>
        <taxon>Eukaryota</taxon>
        <taxon>Fungi</taxon>
        <taxon>Dikarya</taxon>
        <taxon>Basidiomycota</taxon>
        <taxon>Agaricomycotina</taxon>
        <taxon>Agaricomycetes</taxon>
        <taxon>Agaricomycetidae</taxon>
        <taxon>Agaricales</taxon>
        <taxon>Agaricineae</taxon>
        <taxon>Strophariaceae</taxon>
        <taxon>Pholiota</taxon>
    </lineage>
</organism>
<dbReference type="Proteomes" id="UP000807469">
    <property type="component" value="Unassembled WGS sequence"/>
</dbReference>
<evidence type="ECO:0000313" key="3">
    <source>
        <dbReference type="Proteomes" id="UP000807469"/>
    </source>
</evidence>
<keyword evidence="1" id="KW-0472">Membrane</keyword>
<comment type="caution">
    <text evidence="2">The sequence shown here is derived from an EMBL/GenBank/DDBJ whole genome shotgun (WGS) entry which is preliminary data.</text>
</comment>
<gene>
    <name evidence="2" type="ORF">BDN70DRAFT_886063</name>
</gene>
<reference evidence="2" key="1">
    <citation type="submission" date="2020-11" db="EMBL/GenBank/DDBJ databases">
        <authorList>
            <consortium name="DOE Joint Genome Institute"/>
            <person name="Ahrendt S."/>
            <person name="Riley R."/>
            <person name="Andreopoulos W."/>
            <person name="Labutti K."/>
            <person name="Pangilinan J."/>
            <person name="Ruiz-Duenas F.J."/>
            <person name="Barrasa J.M."/>
            <person name="Sanchez-Garcia M."/>
            <person name="Camarero S."/>
            <person name="Miyauchi S."/>
            <person name="Serrano A."/>
            <person name="Linde D."/>
            <person name="Babiker R."/>
            <person name="Drula E."/>
            <person name="Ayuso-Fernandez I."/>
            <person name="Pacheco R."/>
            <person name="Padilla G."/>
            <person name="Ferreira P."/>
            <person name="Barriuso J."/>
            <person name="Kellner H."/>
            <person name="Castanera R."/>
            <person name="Alfaro M."/>
            <person name="Ramirez L."/>
            <person name="Pisabarro A.G."/>
            <person name="Kuo A."/>
            <person name="Tritt A."/>
            <person name="Lipzen A."/>
            <person name="He G."/>
            <person name="Yan M."/>
            <person name="Ng V."/>
            <person name="Cullen D."/>
            <person name="Martin F."/>
            <person name="Rosso M.-N."/>
            <person name="Henrissat B."/>
            <person name="Hibbett D."/>
            <person name="Martinez A.T."/>
            <person name="Grigoriev I.V."/>
        </authorList>
    </citation>
    <scope>NUCLEOTIDE SEQUENCE</scope>
    <source>
        <strain evidence="2">CIRM-BRFM 674</strain>
    </source>
</reference>
<name>A0A9P6CNT9_9AGAR</name>
<keyword evidence="1" id="KW-0812">Transmembrane</keyword>
<protein>
    <submittedName>
        <fullName evidence="2">Uncharacterized protein</fullName>
    </submittedName>
</protein>
<sequence>MPSQRPQLEHRVQQIFASYSLARLPRWIEYSGPALLTFATVVYAHIITRFAALIFKINSMLHIRWNVVQITRLPSFLGVD</sequence>
<dbReference type="EMBL" id="MU155460">
    <property type="protein sequence ID" value="KAF9473227.1"/>
    <property type="molecule type" value="Genomic_DNA"/>
</dbReference>
<feature type="transmembrane region" description="Helical" evidence="1">
    <location>
        <begin position="34"/>
        <end position="55"/>
    </location>
</feature>
<evidence type="ECO:0000313" key="2">
    <source>
        <dbReference type="EMBL" id="KAF9473227.1"/>
    </source>
</evidence>